<dbReference type="InterPro" id="IPR001810">
    <property type="entry name" value="F-box_dom"/>
</dbReference>
<dbReference type="OrthoDB" id="4467576at2759"/>
<sequence length="385" mass="44568">MVLDRFSNAVQRFQRHSVLRRRSTRKYSTRQKQSIWETLPSDILIRILIQCELNDIYALSLVCRVLRRRIYQHEPAIAQEYLCCRLHQHYPAVLSSGDNLTFIYNLFPPPPPHYPATDGSLEKNFPEYSLSYLSDLTRCWRTCIRLSFYLAESAVQHHLETDTTIRGVLEQEAIYSKAVFQLQDKLLHPIAYLIFFLESDAATTPLSIETQQSILQQPPFTDTQILLSTHHCMALLCNCLRRLMAPDIQYPSTEPWLRLLLTTSTLERTLNFFAAATITDTNTADEKKEKVAGSTSSASWTPRMEFIWQMRNDWEQILSATRESIYDLDTKNEAIRVLSTAGVEGVWFEAAKRELDRRGMIPHACEEGIPVLHEATTRLRCEFCE</sequence>
<dbReference type="VEuPathDB" id="FungiDB:ASPGLDRAFT_66588"/>
<accession>A0A1L9VKB5</accession>
<dbReference type="EMBL" id="KV878897">
    <property type="protein sequence ID" value="OJJ84335.1"/>
    <property type="molecule type" value="Genomic_DNA"/>
</dbReference>
<name>A0A1L9VKB5_ASPGL</name>
<dbReference type="Pfam" id="PF00646">
    <property type="entry name" value="F-box"/>
    <property type="match status" value="1"/>
</dbReference>
<protein>
    <recommendedName>
        <fullName evidence="1">F-box domain-containing protein</fullName>
    </recommendedName>
</protein>
<dbReference type="AlphaFoldDB" id="A0A1L9VKB5"/>
<evidence type="ECO:0000313" key="2">
    <source>
        <dbReference type="EMBL" id="OJJ84335.1"/>
    </source>
</evidence>
<gene>
    <name evidence="2" type="ORF">ASPGLDRAFT_66588</name>
</gene>
<dbReference type="SUPFAM" id="SSF81383">
    <property type="entry name" value="F-box domain"/>
    <property type="match status" value="1"/>
</dbReference>
<dbReference type="PROSITE" id="PS50181">
    <property type="entry name" value="FBOX"/>
    <property type="match status" value="1"/>
</dbReference>
<evidence type="ECO:0000313" key="3">
    <source>
        <dbReference type="Proteomes" id="UP000184300"/>
    </source>
</evidence>
<organism evidence="2 3">
    <name type="scientific">Aspergillus glaucus CBS 516.65</name>
    <dbReference type="NCBI Taxonomy" id="1160497"/>
    <lineage>
        <taxon>Eukaryota</taxon>
        <taxon>Fungi</taxon>
        <taxon>Dikarya</taxon>
        <taxon>Ascomycota</taxon>
        <taxon>Pezizomycotina</taxon>
        <taxon>Eurotiomycetes</taxon>
        <taxon>Eurotiomycetidae</taxon>
        <taxon>Eurotiales</taxon>
        <taxon>Aspergillaceae</taxon>
        <taxon>Aspergillus</taxon>
        <taxon>Aspergillus subgen. Aspergillus</taxon>
    </lineage>
</organism>
<evidence type="ECO:0000259" key="1">
    <source>
        <dbReference type="PROSITE" id="PS50181"/>
    </source>
</evidence>
<dbReference type="InterPro" id="IPR036047">
    <property type="entry name" value="F-box-like_dom_sf"/>
</dbReference>
<dbReference type="RefSeq" id="XP_022401033.1">
    <property type="nucleotide sequence ID" value="XM_022549033.1"/>
</dbReference>
<feature type="domain" description="F-box" evidence="1">
    <location>
        <begin position="33"/>
        <end position="81"/>
    </location>
</feature>
<dbReference type="Proteomes" id="UP000184300">
    <property type="component" value="Unassembled WGS sequence"/>
</dbReference>
<proteinExistence type="predicted"/>
<dbReference type="CDD" id="cd09917">
    <property type="entry name" value="F-box_SF"/>
    <property type="match status" value="1"/>
</dbReference>
<reference evidence="3" key="1">
    <citation type="journal article" date="2017" name="Genome Biol.">
        <title>Comparative genomics reveals high biological diversity and specific adaptations in the industrially and medically important fungal genus Aspergillus.</title>
        <authorList>
            <person name="de Vries R.P."/>
            <person name="Riley R."/>
            <person name="Wiebenga A."/>
            <person name="Aguilar-Osorio G."/>
            <person name="Amillis S."/>
            <person name="Uchima C.A."/>
            <person name="Anderluh G."/>
            <person name="Asadollahi M."/>
            <person name="Askin M."/>
            <person name="Barry K."/>
            <person name="Battaglia E."/>
            <person name="Bayram O."/>
            <person name="Benocci T."/>
            <person name="Braus-Stromeyer S.A."/>
            <person name="Caldana C."/>
            <person name="Canovas D."/>
            <person name="Cerqueira G.C."/>
            <person name="Chen F."/>
            <person name="Chen W."/>
            <person name="Choi C."/>
            <person name="Clum A."/>
            <person name="Dos Santos R.A."/>
            <person name="Damasio A.R."/>
            <person name="Diallinas G."/>
            <person name="Emri T."/>
            <person name="Fekete E."/>
            <person name="Flipphi M."/>
            <person name="Freyberg S."/>
            <person name="Gallo A."/>
            <person name="Gournas C."/>
            <person name="Habgood R."/>
            <person name="Hainaut M."/>
            <person name="Harispe M.L."/>
            <person name="Henrissat B."/>
            <person name="Hilden K.S."/>
            <person name="Hope R."/>
            <person name="Hossain A."/>
            <person name="Karabika E."/>
            <person name="Karaffa L."/>
            <person name="Karanyi Z."/>
            <person name="Krasevec N."/>
            <person name="Kuo A."/>
            <person name="Kusch H."/>
            <person name="LaButti K."/>
            <person name="Lagendijk E.L."/>
            <person name="Lapidus A."/>
            <person name="Levasseur A."/>
            <person name="Lindquist E."/>
            <person name="Lipzen A."/>
            <person name="Logrieco A.F."/>
            <person name="MacCabe A."/>
            <person name="Maekelae M.R."/>
            <person name="Malavazi I."/>
            <person name="Melin P."/>
            <person name="Meyer V."/>
            <person name="Mielnichuk N."/>
            <person name="Miskei M."/>
            <person name="Molnar A.P."/>
            <person name="Mule G."/>
            <person name="Ngan C.Y."/>
            <person name="Orejas M."/>
            <person name="Orosz E."/>
            <person name="Ouedraogo J.P."/>
            <person name="Overkamp K.M."/>
            <person name="Park H.-S."/>
            <person name="Perrone G."/>
            <person name="Piumi F."/>
            <person name="Punt P.J."/>
            <person name="Ram A.F."/>
            <person name="Ramon A."/>
            <person name="Rauscher S."/>
            <person name="Record E."/>
            <person name="Riano-Pachon D.M."/>
            <person name="Robert V."/>
            <person name="Roehrig J."/>
            <person name="Ruller R."/>
            <person name="Salamov A."/>
            <person name="Salih N.S."/>
            <person name="Samson R.A."/>
            <person name="Sandor E."/>
            <person name="Sanguinetti M."/>
            <person name="Schuetze T."/>
            <person name="Sepcic K."/>
            <person name="Shelest E."/>
            <person name="Sherlock G."/>
            <person name="Sophianopoulou V."/>
            <person name="Squina F.M."/>
            <person name="Sun H."/>
            <person name="Susca A."/>
            <person name="Todd R.B."/>
            <person name="Tsang A."/>
            <person name="Unkles S.E."/>
            <person name="van de Wiele N."/>
            <person name="van Rossen-Uffink D."/>
            <person name="Oliveira J.V."/>
            <person name="Vesth T.C."/>
            <person name="Visser J."/>
            <person name="Yu J.-H."/>
            <person name="Zhou M."/>
            <person name="Andersen M.R."/>
            <person name="Archer D.B."/>
            <person name="Baker S.E."/>
            <person name="Benoit I."/>
            <person name="Brakhage A.A."/>
            <person name="Braus G.H."/>
            <person name="Fischer R."/>
            <person name="Frisvad J.C."/>
            <person name="Goldman G.H."/>
            <person name="Houbraken J."/>
            <person name="Oakley B."/>
            <person name="Pocsi I."/>
            <person name="Scazzocchio C."/>
            <person name="Seiboth B."/>
            <person name="vanKuyk P.A."/>
            <person name="Wortman J."/>
            <person name="Dyer P.S."/>
            <person name="Grigoriev I.V."/>
        </authorList>
    </citation>
    <scope>NUCLEOTIDE SEQUENCE [LARGE SCALE GENOMIC DNA]</scope>
    <source>
        <strain evidence="3">CBS 516.65</strain>
    </source>
</reference>
<dbReference type="GeneID" id="34465293"/>
<keyword evidence="3" id="KW-1185">Reference proteome</keyword>